<evidence type="ECO:0000313" key="3">
    <source>
        <dbReference type="Proteomes" id="UP000294933"/>
    </source>
</evidence>
<evidence type="ECO:0000313" key="2">
    <source>
        <dbReference type="EMBL" id="TDL16893.1"/>
    </source>
</evidence>
<dbReference type="AlphaFoldDB" id="A0A4Y7PN69"/>
<dbReference type="InterPro" id="IPR056672">
    <property type="entry name" value="DUF7770"/>
</dbReference>
<organism evidence="2 3">
    <name type="scientific">Rickenella mellea</name>
    <dbReference type="NCBI Taxonomy" id="50990"/>
    <lineage>
        <taxon>Eukaryota</taxon>
        <taxon>Fungi</taxon>
        <taxon>Dikarya</taxon>
        <taxon>Basidiomycota</taxon>
        <taxon>Agaricomycotina</taxon>
        <taxon>Agaricomycetes</taxon>
        <taxon>Hymenochaetales</taxon>
        <taxon>Rickenellaceae</taxon>
        <taxon>Rickenella</taxon>
    </lineage>
</organism>
<reference evidence="2 3" key="1">
    <citation type="submission" date="2018-06" db="EMBL/GenBank/DDBJ databases">
        <title>A transcriptomic atlas of mushroom development highlights an independent origin of complex multicellularity.</title>
        <authorList>
            <consortium name="DOE Joint Genome Institute"/>
            <person name="Krizsan K."/>
            <person name="Almasi E."/>
            <person name="Merenyi Z."/>
            <person name="Sahu N."/>
            <person name="Viragh M."/>
            <person name="Koszo T."/>
            <person name="Mondo S."/>
            <person name="Kiss B."/>
            <person name="Balint B."/>
            <person name="Kues U."/>
            <person name="Barry K."/>
            <person name="Hegedus J.C."/>
            <person name="Henrissat B."/>
            <person name="Johnson J."/>
            <person name="Lipzen A."/>
            <person name="Ohm R."/>
            <person name="Nagy I."/>
            <person name="Pangilinan J."/>
            <person name="Yan J."/>
            <person name="Xiong Y."/>
            <person name="Grigoriev I.V."/>
            <person name="Hibbett D.S."/>
            <person name="Nagy L.G."/>
        </authorList>
    </citation>
    <scope>NUCLEOTIDE SEQUENCE [LARGE SCALE GENOMIC DNA]</scope>
    <source>
        <strain evidence="2 3">SZMC22713</strain>
    </source>
</reference>
<feature type="domain" description="DUF7770" evidence="1">
    <location>
        <begin position="188"/>
        <end position="337"/>
    </location>
</feature>
<gene>
    <name evidence="2" type="ORF">BD410DRAFT_844070</name>
</gene>
<accession>A0A4Y7PN69</accession>
<evidence type="ECO:0000259" key="1">
    <source>
        <dbReference type="Pfam" id="PF24968"/>
    </source>
</evidence>
<dbReference type="Pfam" id="PF24968">
    <property type="entry name" value="DUF7770"/>
    <property type="match status" value="1"/>
</dbReference>
<dbReference type="VEuPathDB" id="FungiDB:BD410DRAFT_844070"/>
<dbReference type="EMBL" id="ML170233">
    <property type="protein sequence ID" value="TDL16893.1"/>
    <property type="molecule type" value="Genomic_DNA"/>
</dbReference>
<name>A0A4Y7PN69_9AGAM</name>
<dbReference type="OrthoDB" id="10668295at2759"/>
<sequence length="347" mass="39734">MFRHRGGIANARICEAHGTSQLDLLHVHEHWWKTGGWNTHLKANDPFQSPNEFRGVHPYPHYRYSLLDFPAFARLDQSFPPHLSSPRPPAVLALAIESHSAATTNGRRGITSYGLRGVRRGERRGDSGQSRLRDEYELGPHFRLEGREPIDFETVEVDGKEVERLKHHIDYRITGIVLAPVSMGGTPPCLIHWRLLFCFTEEGGAFVGESMAIDTVKDRLETNPMVWIGVESKTYTQSTADDALEPEDHLQIQVPPRTNFTTRDVLEWIRDNNYHVYQVDDNRSGCLGWCCTILRAMQVRGWIRGRRDALDASLAATIQRVRHQVEKYQVPVDEGIFTERNNERAYE</sequence>
<proteinExistence type="predicted"/>
<keyword evidence="3" id="KW-1185">Reference proteome</keyword>
<protein>
    <recommendedName>
        <fullName evidence="1">DUF7770 domain-containing protein</fullName>
    </recommendedName>
</protein>
<dbReference type="Proteomes" id="UP000294933">
    <property type="component" value="Unassembled WGS sequence"/>
</dbReference>